<evidence type="ECO:0000256" key="1">
    <source>
        <dbReference type="SAM" id="MobiDB-lite"/>
    </source>
</evidence>
<feature type="region of interest" description="Disordered" evidence="1">
    <location>
        <begin position="23"/>
        <end position="80"/>
    </location>
</feature>
<gene>
    <name evidence="2" type="ORF">Taro_044815</name>
</gene>
<dbReference type="Proteomes" id="UP000652761">
    <property type="component" value="Unassembled WGS sequence"/>
</dbReference>
<organism evidence="2 3">
    <name type="scientific">Colocasia esculenta</name>
    <name type="common">Wild taro</name>
    <name type="synonym">Arum esculentum</name>
    <dbReference type="NCBI Taxonomy" id="4460"/>
    <lineage>
        <taxon>Eukaryota</taxon>
        <taxon>Viridiplantae</taxon>
        <taxon>Streptophyta</taxon>
        <taxon>Embryophyta</taxon>
        <taxon>Tracheophyta</taxon>
        <taxon>Spermatophyta</taxon>
        <taxon>Magnoliopsida</taxon>
        <taxon>Liliopsida</taxon>
        <taxon>Araceae</taxon>
        <taxon>Aroideae</taxon>
        <taxon>Colocasieae</taxon>
        <taxon>Colocasia</taxon>
    </lineage>
</organism>
<name>A0A843WMU4_COLES</name>
<keyword evidence="3" id="KW-1185">Reference proteome</keyword>
<dbReference type="AlphaFoldDB" id="A0A843WMU4"/>
<accession>A0A843WMU4</accession>
<dbReference type="EMBL" id="NMUH01005140">
    <property type="protein sequence ID" value="MQM11902.1"/>
    <property type="molecule type" value="Genomic_DNA"/>
</dbReference>
<reference evidence="2" key="1">
    <citation type="submission" date="2017-07" db="EMBL/GenBank/DDBJ databases">
        <title>Taro Niue Genome Assembly and Annotation.</title>
        <authorList>
            <person name="Atibalentja N."/>
            <person name="Keating K."/>
            <person name="Fields C.J."/>
        </authorList>
    </citation>
    <scope>NUCLEOTIDE SEQUENCE</scope>
    <source>
        <strain evidence="2">Niue_2</strain>
        <tissue evidence="2">Leaf</tissue>
    </source>
</reference>
<evidence type="ECO:0000313" key="2">
    <source>
        <dbReference type="EMBL" id="MQM11902.1"/>
    </source>
</evidence>
<sequence length="80" mass="8960">MAQRQAPVRFFSSGRVPRYGGTGVFLPLPRHQNEPWKSRGKGDGAAAHRQESNHKPAGVAKQGMPFQGRREMGLPQDWTY</sequence>
<feature type="compositionally biased region" description="Basic and acidic residues" evidence="1">
    <location>
        <begin position="31"/>
        <end position="54"/>
    </location>
</feature>
<evidence type="ECO:0000313" key="3">
    <source>
        <dbReference type="Proteomes" id="UP000652761"/>
    </source>
</evidence>
<comment type="caution">
    <text evidence="2">The sequence shown here is derived from an EMBL/GenBank/DDBJ whole genome shotgun (WGS) entry which is preliminary data.</text>
</comment>
<protein>
    <submittedName>
        <fullName evidence="2">Uncharacterized protein</fullName>
    </submittedName>
</protein>
<proteinExistence type="predicted"/>